<dbReference type="AlphaFoldDB" id="A0A642UY98"/>
<name>A0A642UY98_9ASCO</name>
<dbReference type="CDD" id="cd12148">
    <property type="entry name" value="fungal_TF_MHR"/>
    <property type="match status" value="1"/>
</dbReference>
<evidence type="ECO:0008006" key="9">
    <source>
        <dbReference type="Google" id="ProtNLM"/>
    </source>
</evidence>
<dbReference type="GO" id="GO:0005634">
    <property type="term" value="C:nucleus"/>
    <property type="evidence" value="ECO:0007669"/>
    <property type="project" value="UniProtKB-SubCell"/>
</dbReference>
<evidence type="ECO:0000256" key="4">
    <source>
        <dbReference type="ARBA" id="ARBA00023163"/>
    </source>
</evidence>
<keyword evidence="8" id="KW-1185">Reference proteome</keyword>
<comment type="caution">
    <text evidence="7">The sequence shown here is derived from an EMBL/GenBank/DDBJ whole genome shotgun (WGS) entry which is preliminary data.</text>
</comment>
<evidence type="ECO:0000313" key="8">
    <source>
        <dbReference type="Proteomes" id="UP000761534"/>
    </source>
</evidence>
<evidence type="ECO:0000256" key="5">
    <source>
        <dbReference type="ARBA" id="ARBA00023242"/>
    </source>
</evidence>
<dbReference type="GO" id="GO:0003700">
    <property type="term" value="F:DNA-binding transcription factor activity"/>
    <property type="evidence" value="ECO:0007669"/>
    <property type="project" value="InterPro"/>
</dbReference>
<dbReference type="Proteomes" id="UP000761534">
    <property type="component" value="Unassembled WGS sequence"/>
</dbReference>
<evidence type="ECO:0000256" key="1">
    <source>
        <dbReference type="ARBA" id="ARBA00004123"/>
    </source>
</evidence>
<dbReference type="GO" id="GO:0003677">
    <property type="term" value="F:DNA binding"/>
    <property type="evidence" value="ECO:0007669"/>
    <property type="project" value="UniProtKB-KW"/>
</dbReference>
<gene>
    <name evidence="7" type="ORF">TRICI_005050</name>
</gene>
<sequence length="524" mass="60010">MADSITKENPGIYKELKALREDVKDLKALMHGTPVQKVETPPENQPQSVGEPYFDLESGKFPWMTIKSPIFVNLAFPDIADLEELIRHKSLSPDEVNFEISESSFFVGTDEAFSRYFQHVHIWYPLFDHSTYLQLLNLLVDERTLPEHDSMYCCAVLIYCLANILSPESDGLSDVPLSQAYKCLPRVLTEESMSSVQALILFGIYFLSTMRPYESMTYMQMSFTKFLSVAVRYKVKHYELPPTLVRVFWVIYVMTMELAAYLVSEEVKRLVHEADSMELPLSFESLFGAGYPVCTLQSCPICLHREKWRISDAYLLSEITMRRFLQRSTFLGLFSITSEYDVSPSRLGFAPVVVKELLQQLDEWRQCLPEDLLRSPSDKSSSSREFLELQYFACLVTINWPAAYSILTGVLTDTELQFDNSVNDAAKNFFATFESFTDGFNIMLENWLDQQQNGVYYVPYIWTIGITQFVFLAAAKAASTSTSLGTDTARITDVSRKGIYNLRRLVVKCPMLGYCYQLAQEKLS</sequence>
<dbReference type="VEuPathDB" id="FungiDB:TRICI_005050"/>
<dbReference type="EMBL" id="SWFS01000388">
    <property type="protein sequence ID" value="KAA8906912.1"/>
    <property type="molecule type" value="Genomic_DNA"/>
</dbReference>
<evidence type="ECO:0000256" key="2">
    <source>
        <dbReference type="ARBA" id="ARBA00023015"/>
    </source>
</evidence>
<protein>
    <recommendedName>
        <fullName evidence="9">Transcription factor domain-containing protein</fullName>
    </recommendedName>
</protein>
<keyword evidence="5" id="KW-0539">Nucleus</keyword>
<comment type="subcellular location">
    <subcellularLocation>
        <location evidence="1">Nucleus</location>
    </subcellularLocation>
</comment>
<dbReference type="OrthoDB" id="4685598at2759"/>
<evidence type="ECO:0000256" key="6">
    <source>
        <dbReference type="SAM" id="MobiDB-lite"/>
    </source>
</evidence>
<keyword evidence="2" id="KW-0805">Transcription regulation</keyword>
<reference evidence="7" key="1">
    <citation type="journal article" date="2019" name="G3 (Bethesda)">
        <title>Genome Assemblies of Two Rare Opportunistic Yeast Pathogens: Diutina rugosa (syn. Candida rugosa) and Trichomonascus ciferrii (syn. Candida ciferrii).</title>
        <authorList>
            <person name="Mixao V."/>
            <person name="Saus E."/>
            <person name="Hansen A.P."/>
            <person name="Lass-Florl C."/>
            <person name="Gabaldon T."/>
        </authorList>
    </citation>
    <scope>NUCLEOTIDE SEQUENCE</scope>
    <source>
        <strain evidence="7">CBS 4856</strain>
    </source>
</reference>
<dbReference type="PANTHER" id="PTHR46910">
    <property type="entry name" value="TRANSCRIPTION FACTOR PDR1"/>
    <property type="match status" value="1"/>
</dbReference>
<dbReference type="PANTHER" id="PTHR46910:SF37">
    <property type="entry name" value="ZN(II)2CYS6 TRANSCRIPTION FACTOR (EUROFUNG)"/>
    <property type="match status" value="1"/>
</dbReference>
<keyword evidence="4" id="KW-0804">Transcription</keyword>
<organism evidence="7 8">
    <name type="scientific">Trichomonascus ciferrii</name>
    <dbReference type="NCBI Taxonomy" id="44093"/>
    <lineage>
        <taxon>Eukaryota</taxon>
        <taxon>Fungi</taxon>
        <taxon>Dikarya</taxon>
        <taxon>Ascomycota</taxon>
        <taxon>Saccharomycotina</taxon>
        <taxon>Dipodascomycetes</taxon>
        <taxon>Dipodascales</taxon>
        <taxon>Trichomonascaceae</taxon>
        <taxon>Trichomonascus</taxon>
        <taxon>Trichomonascus ciferrii complex</taxon>
    </lineage>
</organism>
<keyword evidence="3" id="KW-0238">DNA-binding</keyword>
<feature type="region of interest" description="Disordered" evidence="6">
    <location>
        <begin position="31"/>
        <end position="50"/>
    </location>
</feature>
<evidence type="ECO:0000313" key="7">
    <source>
        <dbReference type="EMBL" id="KAA8906912.1"/>
    </source>
</evidence>
<evidence type="ECO:0000256" key="3">
    <source>
        <dbReference type="ARBA" id="ARBA00023125"/>
    </source>
</evidence>
<accession>A0A642UY98</accession>
<proteinExistence type="predicted"/>
<dbReference type="InterPro" id="IPR050987">
    <property type="entry name" value="AtrR-like"/>
</dbReference>